<keyword evidence="5" id="KW-1133">Transmembrane helix</keyword>
<name>A0A8H3FWB4_9LECA</name>
<evidence type="ECO:0000256" key="4">
    <source>
        <dbReference type="ARBA" id="ARBA00023002"/>
    </source>
</evidence>
<evidence type="ECO:0000256" key="5">
    <source>
        <dbReference type="SAM" id="Phobius"/>
    </source>
</evidence>
<dbReference type="Pfam" id="PF21274">
    <property type="entry name" value="Rng_hyd_C"/>
    <property type="match status" value="1"/>
</dbReference>
<proteinExistence type="predicted"/>
<dbReference type="Proteomes" id="UP000664521">
    <property type="component" value="Unassembled WGS sequence"/>
</dbReference>
<feature type="transmembrane region" description="Helical" evidence="5">
    <location>
        <begin position="6"/>
        <end position="28"/>
    </location>
</feature>
<keyword evidence="8" id="KW-1185">Reference proteome</keyword>
<keyword evidence="3" id="KW-0274">FAD</keyword>
<dbReference type="Gene3D" id="3.40.30.120">
    <property type="match status" value="1"/>
</dbReference>
<dbReference type="PRINTS" id="PR00420">
    <property type="entry name" value="RNGMNOXGNASE"/>
</dbReference>
<dbReference type="PANTHER" id="PTHR43004:SF19">
    <property type="entry name" value="BINDING MONOOXYGENASE, PUTATIVE (JCVI)-RELATED"/>
    <property type="match status" value="1"/>
</dbReference>
<evidence type="ECO:0000256" key="3">
    <source>
        <dbReference type="ARBA" id="ARBA00022827"/>
    </source>
</evidence>
<gene>
    <name evidence="7" type="ORF">HETSPECPRED_006884</name>
</gene>
<evidence type="ECO:0000313" key="7">
    <source>
        <dbReference type="EMBL" id="CAF9928566.1"/>
    </source>
</evidence>
<organism evidence="7 8">
    <name type="scientific">Heterodermia speciosa</name>
    <dbReference type="NCBI Taxonomy" id="116794"/>
    <lineage>
        <taxon>Eukaryota</taxon>
        <taxon>Fungi</taxon>
        <taxon>Dikarya</taxon>
        <taxon>Ascomycota</taxon>
        <taxon>Pezizomycotina</taxon>
        <taxon>Lecanoromycetes</taxon>
        <taxon>OSLEUM clade</taxon>
        <taxon>Lecanoromycetidae</taxon>
        <taxon>Caliciales</taxon>
        <taxon>Physciaceae</taxon>
        <taxon>Heterodermia</taxon>
    </lineage>
</organism>
<keyword evidence="2" id="KW-0285">Flavoprotein</keyword>
<protein>
    <recommendedName>
        <fullName evidence="6">FAD-binding domain-containing protein</fullName>
    </recommendedName>
</protein>
<evidence type="ECO:0000259" key="6">
    <source>
        <dbReference type="Pfam" id="PF01494"/>
    </source>
</evidence>
<dbReference type="SUPFAM" id="SSF51905">
    <property type="entry name" value="FAD/NAD(P)-binding domain"/>
    <property type="match status" value="1"/>
</dbReference>
<dbReference type="PANTHER" id="PTHR43004">
    <property type="entry name" value="TRK SYSTEM POTASSIUM UPTAKE PROTEIN"/>
    <property type="match status" value="1"/>
</dbReference>
<dbReference type="Gene3D" id="3.50.50.60">
    <property type="entry name" value="FAD/NAD(P)-binding domain"/>
    <property type="match status" value="1"/>
</dbReference>
<keyword evidence="4" id="KW-0560">Oxidoreductase</keyword>
<comment type="cofactor">
    <cofactor evidence="1">
        <name>FAD</name>
        <dbReference type="ChEBI" id="CHEBI:57692"/>
    </cofactor>
</comment>
<evidence type="ECO:0000313" key="8">
    <source>
        <dbReference type="Proteomes" id="UP000664521"/>
    </source>
</evidence>
<dbReference type="OrthoDB" id="2690153at2759"/>
<reference evidence="7" key="1">
    <citation type="submission" date="2021-03" db="EMBL/GenBank/DDBJ databases">
        <authorList>
            <person name="Tagirdzhanova G."/>
        </authorList>
    </citation>
    <scope>NUCLEOTIDE SEQUENCE</scope>
</reference>
<dbReference type="EMBL" id="CAJPDS010000048">
    <property type="protein sequence ID" value="CAF9928566.1"/>
    <property type="molecule type" value="Genomic_DNA"/>
</dbReference>
<evidence type="ECO:0000256" key="1">
    <source>
        <dbReference type="ARBA" id="ARBA00001974"/>
    </source>
</evidence>
<evidence type="ECO:0000256" key="2">
    <source>
        <dbReference type="ARBA" id="ARBA00022630"/>
    </source>
</evidence>
<keyword evidence="5" id="KW-0472">Membrane</keyword>
<comment type="caution">
    <text evidence="7">The sequence shown here is derived from an EMBL/GenBank/DDBJ whole genome shotgun (WGS) entry which is preliminary data.</text>
</comment>
<sequence>MDKPVTAPVLIVGGGIVGLSASLFLSHLGIRSLLVERHPGTSIHPRSRGFNARIMEIYRNLGLDEEIRAAGADLNLSKGFYRGSTLVDVIGPRKRKPGAGDARGGKPGDGLIAMISPVIGTRATQQLVEPILLNAARAQSLADVRFYTECVHFHQHEDGLTAELLDRESGEKSIVHAQYMLGVDGANSQVRQSLGIPMTGKGVLGHLINILFEADLRDFVRDREFSLCQVARPEVRGLFTSINNSNRWVFHLYYDPTKGDGVELYTKDRCTELVKLALGMPEIHVSVISILPWQSTVRVAETLQKGRVFLAGDAAHQMPPWRGQGATTGIADVHNLAWKLGAVLKGEADPALLQTYNRERLPVGRLAADMSGAAADEYGLFDMNWSAILKLIPMAGIMLGYGLRYASAAVVPDDVSQLLRIPWNIPAWFLDLNGRPGTRLPHVWVHRHGQRISTLDVCDKDFVILAAEGGGDTWRKAAEKTADSLNITLSVYTIGPSGDLVDVDYRWLYLAGLSATGALLIRPDGFVAWRAYALTEPLTTHLSQVMRRVLCR</sequence>
<dbReference type="AlphaFoldDB" id="A0A8H3FWB4"/>
<dbReference type="GO" id="GO:0071949">
    <property type="term" value="F:FAD binding"/>
    <property type="evidence" value="ECO:0007669"/>
    <property type="project" value="InterPro"/>
</dbReference>
<dbReference type="Pfam" id="PF01494">
    <property type="entry name" value="FAD_binding_3"/>
    <property type="match status" value="1"/>
</dbReference>
<accession>A0A8H3FWB4</accession>
<dbReference type="Gene3D" id="3.30.9.10">
    <property type="entry name" value="D-Amino Acid Oxidase, subunit A, domain 2"/>
    <property type="match status" value="1"/>
</dbReference>
<dbReference type="InterPro" id="IPR002938">
    <property type="entry name" value="FAD-bd"/>
</dbReference>
<dbReference type="InterPro" id="IPR036188">
    <property type="entry name" value="FAD/NAD-bd_sf"/>
</dbReference>
<feature type="domain" description="FAD-binding" evidence="6">
    <location>
        <begin position="7"/>
        <end position="369"/>
    </location>
</feature>
<dbReference type="InterPro" id="IPR050641">
    <property type="entry name" value="RIFMO-like"/>
</dbReference>
<dbReference type="GO" id="GO:0016709">
    <property type="term" value="F:oxidoreductase activity, acting on paired donors, with incorporation or reduction of molecular oxygen, NAD(P)H as one donor, and incorporation of one atom of oxygen"/>
    <property type="evidence" value="ECO:0007669"/>
    <property type="project" value="UniProtKB-ARBA"/>
</dbReference>
<keyword evidence="5" id="KW-0812">Transmembrane</keyword>